<evidence type="ECO:0000313" key="7">
    <source>
        <dbReference type="Proteomes" id="UP000294650"/>
    </source>
</evidence>
<feature type="domain" description="Acetyl-CoA hydrolase/transferase N-terminal" evidence="4">
    <location>
        <begin position="6"/>
        <end position="213"/>
    </location>
</feature>
<dbReference type="InterPro" id="IPR037171">
    <property type="entry name" value="NagB/RpiA_transferase-like"/>
</dbReference>
<feature type="active site" description="5-glutamyl coenzyme A thioester intermediate" evidence="2">
    <location>
        <position position="286"/>
    </location>
</feature>
<accession>A0A4R3N088</accession>
<dbReference type="GO" id="GO:0006084">
    <property type="term" value="P:acetyl-CoA metabolic process"/>
    <property type="evidence" value="ECO:0007669"/>
    <property type="project" value="InterPro"/>
</dbReference>
<protein>
    <submittedName>
        <fullName evidence="6">Succinyl-CoA:acetate CoA-transferase</fullName>
    </submittedName>
</protein>
<reference evidence="6 7" key="1">
    <citation type="submission" date="2019-03" db="EMBL/GenBank/DDBJ databases">
        <title>Genomic Encyclopedia of Type Strains, Phase IV (KMG-IV): sequencing the most valuable type-strain genomes for metagenomic binning, comparative biology and taxonomic classification.</title>
        <authorList>
            <person name="Goeker M."/>
        </authorList>
    </citation>
    <scope>NUCLEOTIDE SEQUENCE [LARGE SCALE GENOMIC DNA]</scope>
    <source>
        <strain evidence="6 7">DSM 25894</strain>
    </source>
</reference>
<dbReference type="GO" id="GO:0006083">
    <property type="term" value="P:acetate metabolic process"/>
    <property type="evidence" value="ECO:0007669"/>
    <property type="project" value="InterPro"/>
</dbReference>
<comment type="similarity">
    <text evidence="1">Belongs to the acetyl-CoA hydrolase/transferase family.</text>
</comment>
<dbReference type="SUPFAM" id="SSF100950">
    <property type="entry name" value="NagB/RpiA/CoA transferase-like"/>
    <property type="match status" value="2"/>
</dbReference>
<dbReference type="GO" id="GO:0003986">
    <property type="term" value="F:acetyl-CoA hydrolase activity"/>
    <property type="evidence" value="ECO:0007669"/>
    <property type="project" value="TreeGrafter"/>
</dbReference>
<dbReference type="FunFam" id="3.40.1080.20:FF:000001">
    <property type="entry name" value="Acetyl-CoA hydrolase Ach1"/>
    <property type="match status" value="1"/>
</dbReference>
<evidence type="ECO:0000313" key="6">
    <source>
        <dbReference type="EMBL" id="TCT20009.1"/>
    </source>
</evidence>
<evidence type="ECO:0000256" key="1">
    <source>
        <dbReference type="ARBA" id="ARBA00009632"/>
    </source>
</evidence>
<dbReference type="EMBL" id="SMAN01000015">
    <property type="protein sequence ID" value="TCT20009.1"/>
    <property type="molecule type" value="Genomic_DNA"/>
</dbReference>
<organism evidence="6 7">
    <name type="scientific">Melghiribacillus thermohalophilus</name>
    <dbReference type="NCBI Taxonomy" id="1324956"/>
    <lineage>
        <taxon>Bacteria</taxon>
        <taxon>Bacillati</taxon>
        <taxon>Bacillota</taxon>
        <taxon>Bacilli</taxon>
        <taxon>Bacillales</taxon>
        <taxon>Bacillaceae</taxon>
        <taxon>Melghiribacillus</taxon>
    </lineage>
</organism>
<evidence type="ECO:0000256" key="3">
    <source>
        <dbReference type="PIRSR" id="PIRSR617821-2"/>
    </source>
</evidence>
<dbReference type="Proteomes" id="UP000294650">
    <property type="component" value="Unassembled WGS sequence"/>
</dbReference>
<dbReference type="RefSeq" id="WP_132372267.1">
    <property type="nucleotide sequence ID" value="NZ_SMAN01000015.1"/>
</dbReference>
<feature type="binding site" evidence="3">
    <location>
        <position position="376"/>
    </location>
    <ligand>
        <name>CoA</name>
        <dbReference type="ChEBI" id="CHEBI:57287"/>
    </ligand>
</feature>
<dbReference type="NCBIfam" id="TIGR03458">
    <property type="entry name" value="YgfH_subfam"/>
    <property type="match status" value="1"/>
</dbReference>
<sequence length="507" mass="56212">MNKRLRYKPLEKRLMTAEDAAARIQNGMVVGVSGFARSGDTKAVLHALLELTKERKDFQFDLYTGASLGEIDGKLAEAGLLRRRLPFQLNHVMRNAINKREIKFTDLHLSDMPEHIRSGALPDVDLAIVEAVAITDDGYIVPSTSVGNNALFVERAKEVIVELNLAQPLELEGIHDIYAPEEQMRNPIGILKPDDRIGIPAIPVDPDKIIGVVLTDMGDTPSTIVKPDKETEQMAQQMMSFFQNEVDEGRLTKSLMPLQSGIGSVANAVLYGFLESDFHDLTLYSEVIQDAVFDLIDAGKINFASTSAIVLSRDYMDKVLNHIQDYKDKILIRPQEISNHPEVIRRLGVIAMNTAVEVDIYGNVNSTHLEGTKMMNGIGGSGDFARNARLAIFVTKSVKKNGDISSIVPFVSHVDHNEHDVDIIVTEQGVADLRGKSPIERAYEIIENCAHPDYKSLLWKYLDEAVERGGHTPHVLEKAFSFHERLAATGTMREKALVGGGVRTRLK</sequence>
<dbReference type="GO" id="GO:0008775">
    <property type="term" value="F:acetate CoA-transferase activity"/>
    <property type="evidence" value="ECO:0007669"/>
    <property type="project" value="InterPro"/>
</dbReference>
<feature type="binding site" evidence="3">
    <location>
        <position position="400"/>
    </location>
    <ligand>
        <name>CoA</name>
        <dbReference type="ChEBI" id="CHEBI:57287"/>
    </ligand>
</feature>
<keyword evidence="7" id="KW-1185">Reference proteome</keyword>
<dbReference type="Gene3D" id="3.40.1080.20">
    <property type="entry name" value="Acetyl-CoA hydrolase/transferase C-terminal domain"/>
    <property type="match status" value="1"/>
</dbReference>
<feature type="binding site" evidence="3">
    <location>
        <position position="380"/>
    </location>
    <ligand>
        <name>CoA</name>
        <dbReference type="ChEBI" id="CHEBI:57287"/>
    </ligand>
</feature>
<feature type="domain" description="Acetyl-CoA hydrolase/transferase C-terminal" evidence="5">
    <location>
        <begin position="323"/>
        <end position="461"/>
    </location>
</feature>
<proteinExistence type="inferred from homology"/>
<dbReference type="AlphaFoldDB" id="A0A4R3N088"/>
<comment type="caution">
    <text evidence="6">The sequence shown here is derived from an EMBL/GenBank/DDBJ whole genome shotgun (WGS) entry which is preliminary data.</text>
</comment>
<dbReference type="Gene3D" id="3.40.1080.10">
    <property type="entry name" value="Glutaconate Coenzyme A-transferase"/>
    <property type="match status" value="1"/>
</dbReference>
<dbReference type="Gene3D" id="3.30.750.70">
    <property type="entry name" value="4-hydroxybutyrate coenzyme like domains"/>
    <property type="match status" value="1"/>
</dbReference>
<dbReference type="Pfam" id="PF13336">
    <property type="entry name" value="AcetylCoA_hyd_C"/>
    <property type="match status" value="1"/>
</dbReference>
<name>A0A4R3N088_9BACI</name>
<dbReference type="OrthoDB" id="9801795at2"/>
<keyword evidence="6" id="KW-0808">Transferase</keyword>
<feature type="binding site" evidence="3">
    <location>
        <begin position="261"/>
        <end position="265"/>
    </location>
    <ligand>
        <name>CoA</name>
        <dbReference type="ChEBI" id="CHEBI:57287"/>
    </ligand>
</feature>
<evidence type="ECO:0000259" key="4">
    <source>
        <dbReference type="Pfam" id="PF02550"/>
    </source>
</evidence>
<dbReference type="InterPro" id="IPR017821">
    <property type="entry name" value="Succinate_CoA_transferase"/>
</dbReference>
<dbReference type="PANTHER" id="PTHR43609:SF1">
    <property type="entry name" value="ACETYL-COA HYDROLASE"/>
    <property type="match status" value="1"/>
</dbReference>
<evidence type="ECO:0000259" key="5">
    <source>
        <dbReference type="Pfam" id="PF13336"/>
    </source>
</evidence>
<dbReference type="PANTHER" id="PTHR43609">
    <property type="entry name" value="ACETYL-COA HYDROLASE"/>
    <property type="match status" value="1"/>
</dbReference>
<dbReference type="Pfam" id="PF02550">
    <property type="entry name" value="AcetylCoA_hydro"/>
    <property type="match status" value="1"/>
</dbReference>
<evidence type="ECO:0000256" key="2">
    <source>
        <dbReference type="PIRSR" id="PIRSR617821-1"/>
    </source>
</evidence>
<gene>
    <name evidence="6" type="ORF">EDD68_11560</name>
</gene>
<dbReference type="InterPro" id="IPR038460">
    <property type="entry name" value="AcetylCoA_hyd_C_sf"/>
</dbReference>
<dbReference type="InterPro" id="IPR003702">
    <property type="entry name" value="ActCoA_hydro_N"/>
</dbReference>
<dbReference type="InterPro" id="IPR046433">
    <property type="entry name" value="ActCoA_hydro"/>
</dbReference>
<dbReference type="InterPro" id="IPR026888">
    <property type="entry name" value="AcetylCoA_hyd_C"/>
</dbReference>